<proteinExistence type="predicted"/>
<reference evidence="1" key="1">
    <citation type="submission" date="2021-03" db="EMBL/GenBank/DDBJ databases">
        <title>Comparative genomics and phylogenomic investigation of the class Geoglossomycetes provide insights into ecological specialization and systematics.</title>
        <authorList>
            <person name="Melie T."/>
            <person name="Pirro S."/>
            <person name="Miller A.N."/>
            <person name="Quandt A."/>
        </authorList>
    </citation>
    <scope>NUCLEOTIDE SEQUENCE</scope>
    <source>
        <strain evidence="1">GBOQ0MN5Z8</strain>
    </source>
</reference>
<dbReference type="OrthoDB" id="9994419at2759"/>
<sequence length="478" mass="53230">MEKHIIPLLADAPPTNGYTVRNADLMSCLLTSRLFCSATITHLYRRIAILRSDAFSKVLSNISQYPELGTLVRTLDLSHFTYVGLGRARRTNSEIQNLTAQTLLKCLELTPRLREFLVQEHLDDDISEGVVRKVFCDLPIIEGVDFCGSQSASFRQAFAAVLSHQNTSLPSKFAIKRLSLHECNTLDESVFEVLLSRLPNLTHLDVCRTQITESALISIPATARLTHLNLSKCTRLTGTVVVNFLITHPAVKDTLVYLNLLSDVSRHCILGQHDVEKLLPRLPTTLRALNMSGAKITEEHVSLLLPLTKHLEELSVGYSELSVDSINSLFTPPKPSTKAADGDGCSLEEQWEWVPPALRYLDVTGVSSITPSNLLNKSCTLLLPASHPLEVLEMGEKFTQTLRERDPTNRRIGWAVKELGRRSWYVRQSAADQPGPGSSDGKQGWKMGALWWGLRKVPVAWGEVGGLCGLYAYYMFKK</sequence>
<dbReference type="InterPro" id="IPR032675">
    <property type="entry name" value="LRR_dom_sf"/>
</dbReference>
<dbReference type="Gene3D" id="3.80.10.10">
    <property type="entry name" value="Ribonuclease Inhibitor"/>
    <property type="match status" value="1"/>
</dbReference>
<dbReference type="Proteomes" id="UP000698800">
    <property type="component" value="Unassembled WGS sequence"/>
</dbReference>
<keyword evidence="2" id="KW-1185">Reference proteome</keyword>
<protein>
    <submittedName>
        <fullName evidence="1">Uncharacterized protein</fullName>
    </submittedName>
</protein>
<dbReference type="AlphaFoldDB" id="A0A9P8I0I4"/>
<name>A0A9P8I0I4_9PEZI</name>
<evidence type="ECO:0000313" key="2">
    <source>
        <dbReference type="Proteomes" id="UP000698800"/>
    </source>
</evidence>
<evidence type="ECO:0000313" key="1">
    <source>
        <dbReference type="EMBL" id="KAH0536299.1"/>
    </source>
</evidence>
<comment type="caution">
    <text evidence="1">The sequence shown here is derived from an EMBL/GenBank/DDBJ whole genome shotgun (WGS) entry which is preliminary data.</text>
</comment>
<dbReference type="InterPro" id="IPR051341">
    <property type="entry name" value="Zyg-11_UBL_adapter"/>
</dbReference>
<accession>A0A9P8I0I4</accession>
<dbReference type="EMBL" id="JAGHQL010000216">
    <property type="protein sequence ID" value="KAH0536299.1"/>
    <property type="molecule type" value="Genomic_DNA"/>
</dbReference>
<dbReference type="PANTHER" id="PTHR12904">
    <property type="match status" value="1"/>
</dbReference>
<dbReference type="SUPFAM" id="SSF52047">
    <property type="entry name" value="RNI-like"/>
    <property type="match status" value="1"/>
</dbReference>
<organism evidence="1 2">
    <name type="scientific">Glutinoglossum americanum</name>
    <dbReference type="NCBI Taxonomy" id="1670608"/>
    <lineage>
        <taxon>Eukaryota</taxon>
        <taxon>Fungi</taxon>
        <taxon>Dikarya</taxon>
        <taxon>Ascomycota</taxon>
        <taxon>Pezizomycotina</taxon>
        <taxon>Geoglossomycetes</taxon>
        <taxon>Geoglossales</taxon>
        <taxon>Geoglossaceae</taxon>
        <taxon>Glutinoglossum</taxon>
    </lineage>
</organism>
<dbReference type="PANTHER" id="PTHR12904:SF23">
    <property type="entry name" value="PROTEIN ZER-1 HOMOLOG"/>
    <property type="match status" value="1"/>
</dbReference>
<gene>
    <name evidence="1" type="ORF">FGG08_006814</name>
</gene>